<evidence type="ECO:0000313" key="2">
    <source>
        <dbReference type="EMBL" id="MBI4209890.1"/>
    </source>
</evidence>
<reference evidence="2" key="1">
    <citation type="submission" date="2020-07" db="EMBL/GenBank/DDBJ databases">
        <title>Huge and variable diversity of episymbiotic CPR bacteria and DPANN archaea in groundwater ecosystems.</title>
        <authorList>
            <person name="He C.Y."/>
            <person name="Keren R."/>
            <person name="Whittaker M."/>
            <person name="Farag I.F."/>
            <person name="Doudna J."/>
            <person name="Cate J.H.D."/>
            <person name="Banfield J.F."/>
        </authorList>
    </citation>
    <scope>NUCLEOTIDE SEQUENCE</scope>
    <source>
        <strain evidence="2">NC_groundwater_1296_Ag_S-0.2um_52_80</strain>
    </source>
</reference>
<dbReference type="EMBL" id="JACQPB010000001">
    <property type="protein sequence ID" value="MBI4209890.1"/>
    <property type="molecule type" value="Genomic_DNA"/>
</dbReference>
<proteinExistence type="predicted"/>
<gene>
    <name evidence="2" type="ORF">HY544_00060</name>
</gene>
<comment type="caution">
    <text evidence="2">The sequence shown here is derived from an EMBL/GenBank/DDBJ whole genome shotgun (WGS) entry which is preliminary data.</text>
</comment>
<dbReference type="AlphaFoldDB" id="A0A8T3YJP7"/>
<evidence type="ECO:0000256" key="1">
    <source>
        <dbReference type="SAM" id="MobiDB-lite"/>
    </source>
</evidence>
<feature type="region of interest" description="Disordered" evidence="1">
    <location>
        <begin position="259"/>
        <end position="278"/>
    </location>
</feature>
<protein>
    <submittedName>
        <fullName evidence="2">Uncharacterized protein</fullName>
    </submittedName>
</protein>
<name>A0A8T3YJP7_9ARCH</name>
<dbReference type="Proteomes" id="UP000732298">
    <property type="component" value="Unassembled WGS sequence"/>
</dbReference>
<evidence type="ECO:0000313" key="3">
    <source>
        <dbReference type="Proteomes" id="UP000732298"/>
    </source>
</evidence>
<accession>A0A8T3YJP7</accession>
<feature type="compositionally biased region" description="Polar residues" evidence="1">
    <location>
        <begin position="261"/>
        <end position="271"/>
    </location>
</feature>
<organism evidence="2 3">
    <name type="scientific">Candidatus Iainarchaeum sp</name>
    <dbReference type="NCBI Taxonomy" id="3101447"/>
    <lineage>
        <taxon>Archaea</taxon>
        <taxon>Candidatus Iainarchaeota</taxon>
        <taxon>Candidatus Iainarchaeia</taxon>
        <taxon>Candidatus Iainarchaeales</taxon>
        <taxon>Candidatus Iainarchaeaceae</taxon>
        <taxon>Candidatus Iainarchaeum</taxon>
    </lineage>
</organism>
<sequence length="278" mass="30555">MNFLTKVLQAIIGKATEITDFFAATTMKIADLLSAAAMKVISPILWAGTKITGLVATPITNALGTMTARPEKIAEKKTETPESPAVGGATFGLETKAGIKDDHEKLLRIEERLSSILENHLQEGNVQPWKIEEMHTREALKSAESLPSAKELEKKLQAKKKKPAKGDAAQIEATKENLKSIAEEAYKLRLVTDFDRVLNYIRERGKAGYTEISKNLGIPIEKVDECCSILEEEKQLEIIYPPIGRPIAQIIGYSIKAAPKNRQNAPSQVGNPRQADRG</sequence>